<keyword evidence="6" id="KW-1185">Reference proteome</keyword>
<keyword evidence="1" id="KW-0805">Transcription regulation</keyword>
<dbReference type="GO" id="GO:0003700">
    <property type="term" value="F:DNA-binding transcription factor activity"/>
    <property type="evidence" value="ECO:0007669"/>
    <property type="project" value="TreeGrafter"/>
</dbReference>
<dbReference type="RefSeq" id="WP_119051301.1">
    <property type="nucleotide sequence ID" value="NZ_CP032157.1"/>
</dbReference>
<dbReference type="Gene3D" id="3.40.50.2300">
    <property type="match status" value="2"/>
</dbReference>
<dbReference type="SMART" id="SM00354">
    <property type="entry name" value="HTH_LACI"/>
    <property type="match status" value="1"/>
</dbReference>
<dbReference type="InterPro" id="IPR028082">
    <property type="entry name" value="Peripla_BP_I"/>
</dbReference>
<sequence length="336" mass="37506">MKRVSLKDIAKMVGASPSTVSFILNGKASQMRISDELKNKVLATAKKMGYQPNQVAVSLRTGQTKILGLLVEDISNNFFASLAKTIEEEAEEFGYKVVYSSTENNSKKGVELLRMLTQRQVDGYLVTPTLGMEEDIEMLVKHKKPLVLMDRYFPGIEAAYVQVDNTGAVLKGMEHLVEKGYKKIAYITIESGLIQMRQREEAYAEAISKSPEQKKKYALKVAYNGSREVIIDQITEFLKKNKPDAVFFATNYLGILGLESIRSIGLSIPKDLAVICFDDNDIFRLHLPGISVLQQPVEAIARTAIHILMQQLGNNKVAIKKNQVQLAANFIVREST</sequence>
<dbReference type="InterPro" id="IPR000843">
    <property type="entry name" value="HTH_LacI"/>
</dbReference>
<accession>A0A3B7MQU8</accession>
<dbReference type="PANTHER" id="PTHR30146">
    <property type="entry name" value="LACI-RELATED TRANSCRIPTIONAL REPRESSOR"/>
    <property type="match status" value="1"/>
</dbReference>
<dbReference type="OrthoDB" id="9803256at2"/>
<organism evidence="5 6">
    <name type="scientific">Paraflavitalea soli</name>
    <dbReference type="NCBI Taxonomy" id="2315862"/>
    <lineage>
        <taxon>Bacteria</taxon>
        <taxon>Pseudomonadati</taxon>
        <taxon>Bacteroidota</taxon>
        <taxon>Chitinophagia</taxon>
        <taxon>Chitinophagales</taxon>
        <taxon>Chitinophagaceae</taxon>
        <taxon>Paraflavitalea</taxon>
    </lineage>
</organism>
<dbReference type="PROSITE" id="PS50932">
    <property type="entry name" value="HTH_LACI_2"/>
    <property type="match status" value="1"/>
</dbReference>
<keyword evidence="3" id="KW-0804">Transcription</keyword>
<gene>
    <name evidence="5" type="ORF">D3H65_16135</name>
</gene>
<dbReference type="Gene3D" id="1.10.260.40">
    <property type="entry name" value="lambda repressor-like DNA-binding domains"/>
    <property type="match status" value="1"/>
</dbReference>
<dbReference type="Pfam" id="PF13377">
    <property type="entry name" value="Peripla_BP_3"/>
    <property type="match status" value="1"/>
</dbReference>
<dbReference type="Proteomes" id="UP000263900">
    <property type="component" value="Chromosome"/>
</dbReference>
<feature type="domain" description="HTH lacI-type" evidence="4">
    <location>
        <begin position="4"/>
        <end position="61"/>
    </location>
</feature>
<evidence type="ECO:0000256" key="1">
    <source>
        <dbReference type="ARBA" id="ARBA00023015"/>
    </source>
</evidence>
<evidence type="ECO:0000256" key="2">
    <source>
        <dbReference type="ARBA" id="ARBA00023125"/>
    </source>
</evidence>
<dbReference type="GO" id="GO:0000976">
    <property type="term" value="F:transcription cis-regulatory region binding"/>
    <property type="evidence" value="ECO:0007669"/>
    <property type="project" value="TreeGrafter"/>
</dbReference>
<dbReference type="InterPro" id="IPR046335">
    <property type="entry name" value="LacI/GalR-like_sensor"/>
</dbReference>
<dbReference type="KEGG" id="pseg:D3H65_16135"/>
<dbReference type="SUPFAM" id="SSF47413">
    <property type="entry name" value="lambda repressor-like DNA-binding domains"/>
    <property type="match status" value="1"/>
</dbReference>
<dbReference type="SUPFAM" id="SSF53822">
    <property type="entry name" value="Periplasmic binding protein-like I"/>
    <property type="match status" value="1"/>
</dbReference>
<dbReference type="EMBL" id="CP032157">
    <property type="protein sequence ID" value="AXY75420.1"/>
    <property type="molecule type" value="Genomic_DNA"/>
</dbReference>
<evidence type="ECO:0000313" key="5">
    <source>
        <dbReference type="EMBL" id="AXY75420.1"/>
    </source>
</evidence>
<dbReference type="AlphaFoldDB" id="A0A3B7MQU8"/>
<keyword evidence="2" id="KW-0238">DNA-binding</keyword>
<dbReference type="InterPro" id="IPR010982">
    <property type="entry name" value="Lambda_DNA-bd_dom_sf"/>
</dbReference>
<evidence type="ECO:0000259" key="4">
    <source>
        <dbReference type="PROSITE" id="PS50932"/>
    </source>
</evidence>
<name>A0A3B7MQU8_9BACT</name>
<protein>
    <submittedName>
        <fullName evidence="5">LacI family transcriptional regulator</fullName>
    </submittedName>
</protein>
<dbReference type="CDD" id="cd01392">
    <property type="entry name" value="HTH_LacI"/>
    <property type="match status" value="1"/>
</dbReference>
<evidence type="ECO:0000256" key="3">
    <source>
        <dbReference type="ARBA" id="ARBA00023163"/>
    </source>
</evidence>
<reference evidence="5 6" key="1">
    <citation type="submission" date="2018-09" db="EMBL/GenBank/DDBJ databases">
        <title>Genome sequencing of strain 6GH32-13.</title>
        <authorList>
            <person name="Weon H.-Y."/>
            <person name="Heo J."/>
            <person name="Kwon S.-W."/>
        </authorList>
    </citation>
    <scope>NUCLEOTIDE SEQUENCE [LARGE SCALE GENOMIC DNA]</scope>
    <source>
        <strain evidence="5 6">5GH32-13</strain>
    </source>
</reference>
<dbReference type="Pfam" id="PF00356">
    <property type="entry name" value="LacI"/>
    <property type="match status" value="1"/>
</dbReference>
<proteinExistence type="predicted"/>
<dbReference type="PANTHER" id="PTHR30146:SF109">
    <property type="entry name" value="HTH-TYPE TRANSCRIPTIONAL REGULATOR GALS"/>
    <property type="match status" value="1"/>
</dbReference>
<evidence type="ECO:0000313" key="6">
    <source>
        <dbReference type="Proteomes" id="UP000263900"/>
    </source>
</evidence>